<comment type="caution">
    <text evidence="2">The sequence shown here is derived from an EMBL/GenBank/DDBJ whole genome shotgun (WGS) entry which is preliminary data.</text>
</comment>
<dbReference type="EMBL" id="QAXS01000070">
    <property type="protein sequence ID" value="PTV92661.1"/>
    <property type="molecule type" value="Genomic_DNA"/>
</dbReference>
<evidence type="ECO:0000313" key="5">
    <source>
        <dbReference type="Proteomes" id="UP000295176"/>
    </source>
</evidence>
<dbReference type="AlphaFoldDB" id="A0A2T5RF02"/>
<protein>
    <submittedName>
        <fullName evidence="2">Mu transposase-like protein</fullName>
    </submittedName>
</protein>
<organism evidence="2 4">
    <name type="scientific">Halanaerobium saccharolyticum</name>
    <dbReference type="NCBI Taxonomy" id="43595"/>
    <lineage>
        <taxon>Bacteria</taxon>
        <taxon>Bacillati</taxon>
        <taxon>Bacillota</taxon>
        <taxon>Clostridia</taxon>
        <taxon>Halanaerobiales</taxon>
        <taxon>Halanaerobiaceae</taxon>
        <taxon>Halanaerobium</taxon>
    </lineage>
</organism>
<dbReference type="PANTHER" id="PTHR35004:SF6">
    <property type="entry name" value="TRANSPOSASE"/>
    <property type="match status" value="1"/>
</dbReference>
<accession>A0A2T5RF02</accession>
<dbReference type="SUPFAM" id="SSF53098">
    <property type="entry name" value="Ribonuclease H-like"/>
    <property type="match status" value="1"/>
</dbReference>
<dbReference type="Proteomes" id="UP000295176">
    <property type="component" value="Unassembled WGS sequence"/>
</dbReference>
<dbReference type="Pfam" id="PF00665">
    <property type="entry name" value="rve"/>
    <property type="match status" value="1"/>
</dbReference>
<dbReference type="InterPro" id="IPR036397">
    <property type="entry name" value="RNaseH_sf"/>
</dbReference>
<dbReference type="PROSITE" id="PS50994">
    <property type="entry name" value="INTEGRASE"/>
    <property type="match status" value="1"/>
</dbReference>
<sequence>MFENSIKKEDAVAFFRFSVISPMLNAPKGQIDAAAKKLAKTEFNDLVNQRMVTFHYRTIYTYYMNYKKHGFEGLKPKRYKNKGTHPSVPDQYIKDILSLKEELPSRSARKIITMLELARKVEKDSLQVRTVNRILNHYGYTTKSLKNSSRVYLKHQKKQINEMWQSDVMSAFYLPDENGKKRMCYLIGFIDDHSRRVTHAQFYFDATLTRLEDSLKKAVIKSGAPDNLYVDNGKIYISNDFKLICARLGIIVKYSKPYQPSGKGKVEKFWQYVQSSFLTEIKNNRVSSIIELNDLFSAWLKTEYNDKVHSSLGTTPAKRWESSLKSGRRLRYFSPVQLDQAFMHFAERTVSKYGVISFNGNQYAIDGRLVNKKIAIRYNPFHLDNVHVYYQDKYYGLARVIDLKKEKHKSVASIEEDPAVDSTISREYLKNIKSNYQDYLKEQLNTPLEEKVQLQAAGDDPEEKTAAEVNTTGHIIAEEKVQALKRQEFVDIISTALGIKNLSYAEKGKLYELWQTFKEFNKDLLIDIVDDIKDKTPDFNDNFLYYLAQIKNIYLEKLKEA</sequence>
<proteinExistence type="predicted"/>
<gene>
    <name evidence="3" type="ORF">C7957_1613</name>
    <name evidence="2" type="ORF">C8C76_1703</name>
</gene>
<dbReference type="Pfam" id="PF09299">
    <property type="entry name" value="Mu-transpos_C"/>
    <property type="match status" value="1"/>
</dbReference>
<evidence type="ECO:0000259" key="1">
    <source>
        <dbReference type="PROSITE" id="PS50994"/>
    </source>
</evidence>
<reference evidence="2 4" key="1">
    <citation type="submission" date="2018-04" db="EMBL/GenBank/DDBJ databases">
        <title>Subsurface microbial communities from deep shales in Ohio and West Virginia, USA.</title>
        <authorList>
            <person name="Wrighton K."/>
        </authorList>
    </citation>
    <scope>NUCLEOTIDE SEQUENCE [LARGE SCALE GENOMIC DNA]</scope>
    <source>
        <strain evidence="3 5">MSL 7</strain>
        <strain evidence="2 4">WC1</strain>
    </source>
</reference>
<dbReference type="OrthoDB" id="9794201at2"/>
<dbReference type="Proteomes" id="UP000244089">
    <property type="component" value="Unassembled WGS sequence"/>
</dbReference>
<dbReference type="Gene3D" id="3.30.420.10">
    <property type="entry name" value="Ribonuclease H-like superfamily/Ribonuclease H"/>
    <property type="match status" value="1"/>
</dbReference>
<evidence type="ECO:0000313" key="2">
    <source>
        <dbReference type="EMBL" id="PTV92661.1"/>
    </source>
</evidence>
<evidence type="ECO:0000313" key="3">
    <source>
        <dbReference type="EMBL" id="TDP79598.1"/>
    </source>
</evidence>
<dbReference type="EMBL" id="SNXX01000061">
    <property type="protein sequence ID" value="TDP79598.1"/>
    <property type="molecule type" value="Genomic_DNA"/>
</dbReference>
<dbReference type="InterPro" id="IPR012337">
    <property type="entry name" value="RNaseH-like_sf"/>
</dbReference>
<evidence type="ECO:0000313" key="4">
    <source>
        <dbReference type="Proteomes" id="UP000244089"/>
    </source>
</evidence>
<name>A0A2T5RF02_9FIRM</name>
<dbReference type="GO" id="GO:0003676">
    <property type="term" value="F:nucleic acid binding"/>
    <property type="evidence" value="ECO:0007669"/>
    <property type="project" value="InterPro"/>
</dbReference>
<dbReference type="InterPro" id="IPR001584">
    <property type="entry name" value="Integrase_cat-core"/>
</dbReference>
<feature type="domain" description="Integrase catalytic" evidence="1">
    <location>
        <begin position="153"/>
        <end position="324"/>
    </location>
</feature>
<dbReference type="RefSeq" id="WP_108142986.1">
    <property type="nucleotide sequence ID" value="NZ_QAXS01000070.1"/>
</dbReference>
<dbReference type="GO" id="GO:0015074">
    <property type="term" value="P:DNA integration"/>
    <property type="evidence" value="ECO:0007669"/>
    <property type="project" value="InterPro"/>
</dbReference>
<dbReference type="InterPro" id="IPR015378">
    <property type="entry name" value="Transposase-like_Mu_C"/>
</dbReference>
<dbReference type="PANTHER" id="PTHR35004">
    <property type="entry name" value="TRANSPOSASE RV3428C-RELATED"/>
    <property type="match status" value="1"/>
</dbReference>